<dbReference type="EMBL" id="CAJVQC010031494">
    <property type="protein sequence ID" value="CAG8748592.1"/>
    <property type="molecule type" value="Genomic_DNA"/>
</dbReference>
<protein>
    <submittedName>
        <fullName evidence="1">31636_t:CDS:1</fullName>
    </submittedName>
</protein>
<name>A0ACA9QJY9_9GLOM</name>
<reference evidence="1" key="1">
    <citation type="submission" date="2021-06" db="EMBL/GenBank/DDBJ databases">
        <authorList>
            <person name="Kallberg Y."/>
            <person name="Tangrot J."/>
            <person name="Rosling A."/>
        </authorList>
    </citation>
    <scope>NUCLEOTIDE SEQUENCE</scope>
    <source>
        <strain evidence="1">MA461A</strain>
    </source>
</reference>
<dbReference type="Proteomes" id="UP000789920">
    <property type="component" value="Unassembled WGS sequence"/>
</dbReference>
<keyword evidence="2" id="KW-1185">Reference proteome</keyword>
<comment type="caution">
    <text evidence="1">The sequence shown here is derived from an EMBL/GenBank/DDBJ whole genome shotgun (WGS) entry which is preliminary data.</text>
</comment>
<accession>A0ACA9QJY9</accession>
<sequence length="54" mass="6308">DSQKYIIESKEFPSAATNNYLQDVSLMTTNEIPHINNLDIEDEMVQYIRKAGYR</sequence>
<organism evidence="1 2">
    <name type="scientific">Racocetra persica</name>
    <dbReference type="NCBI Taxonomy" id="160502"/>
    <lineage>
        <taxon>Eukaryota</taxon>
        <taxon>Fungi</taxon>
        <taxon>Fungi incertae sedis</taxon>
        <taxon>Mucoromycota</taxon>
        <taxon>Glomeromycotina</taxon>
        <taxon>Glomeromycetes</taxon>
        <taxon>Diversisporales</taxon>
        <taxon>Gigasporaceae</taxon>
        <taxon>Racocetra</taxon>
    </lineage>
</organism>
<evidence type="ECO:0000313" key="2">
    <source>
        <dbReference type="Proteomes" id="UP000789920"/>
    </source>
</evidence>
<gene>
    <name evidence="1" type="ORF">RPERSI_LOCUS13933</name>
</gene>
<feature type="non-terminal residue" evidence="1">
    <location>
        <position position="1"/>
    </location>
</feature>
<proteinExistence type="predicted"/>
<evidence type="ECO:0000313" key="1">
    <source>
        <dbReference type="EMBL" id="CAG8748592.1"/>
    </source>
</evidence>